<reference evidence="5 6" key="2">
    <citation type="submission" date="2018-11" db="EMBL/GenBank/DDBJ databases">
        <authorList>
            <consortium name="Pathogen Informatics"/>
        </authorList>
    </citation>
    <scope>NUCLEOTIDE SEQUENCE [LARGE SCALE GENOMIC DNA]</scope>
</reference>
<proteinExistence type="predicted"/>
<dbReference type="InterPro" id="IPR019791">
    <property type="entry name" value="Haem_peroxidase_animal"/>
</dbReference>
<dbReference type="EMBL" id="UZAJ01008938">
    <property type="protein sequence ID" value="VDO54092.1"/>
    <property type="molecule type" value="Genomic_DNA"/>
</dbReference>
<keyword evidence="6" id="KW-1185">Reference proteome</keyword>
<evidence type="ECO:0000313" key="5">
    <source>
        <dbReference type="EMBL" id="VDO54092.1"/>
    </source>
</evidence>
<dbReference type="PANTHER" id="PTHR11475">
    <property type="entry name" value="OXIDASE/PEROXIDASE"/>
    <property type="match status" value="1"/>
</dbReference>
<evidence type="ECO:0000256" key="3">
    <source>
        <dbReference type="ARBA" id="ARBA00022559"/>
    </source>
</evidence>
<evidence type="ECO:0000256" key="4">
    <source>
        <dbReference type="ARBA" id="ARBA00023180"/>
    </source>
</evidence>
<dbReference type="GO" id="GO:0004601">
    <property type="term" value="F:peroxidase activity"/>
    <property type="evidence" value="ECO:0007669"/>
    <property type="project" value="UniProtKB-KW"/>
</dbReference>
<evidence type="ECO:0000256" key="1">
    <source>
        <dbReference type="ARBA" id="ARBA00004613"/>
    </source>
</evidence>
<comment type="subcellular location">
    <subcellularLocation>
        <location evidence="1">Secreted</location>
    </subcellularLocation>
</comment>
<dbReference type="GO" id="GO:0006979">
    <property type="term" value="P:response to oxidative stress"/>
    <property type="evidence" value="ECO:0007669"/>
    <property type="project" value="InterPro"/>
</dbReference>
<evidence type="ECO:0000313" key="6">
    <source>
        <dbReference type="Proteomes" id="UP000267606"/>
    </source>
</evidence>
<dbReference type="Pfam" id="PF03098">
    <property type="entry name" value="An_peroxidase"/>
    <property type="match status" value="1"/>
</dbReference>
<keyword evidence="4" id="KW-0325">Glycoprotein</keyword>
<gene>
    <name evidence="5" type="ORF">OFLC_LOCUS8120</name>
</gene>
<dbReference type="PROSITE" id="PS50292">
    <property type="entry name" value="PEROXIDASE_3"/>
    <property type="match status" value="1"/>
</dbReference>
<evidence type="ECO:0000256" key="2">
    <source>
        <dbReference type="ARBA" id="ARBA00022525"/>
    </source>
</evidence>
<dbReference type="STRING" id="387005.A0A183HKW2"/>
<dbReference type="GO" id="GO:0005576">
    <property type="term" value="C:extracellular region"/>
    <property type="evidence" value="ECO:0007669"/>
    <property type="project" value="UniProtKB-SubCell"/>
</dbReference>
<dbReference type="Gene3D" id="1.10.640.10">
    <property type="entry name" value="Haem peroxidase domain superfamily, animal type"/>
    <property type="match status" value="1"/>
</dbReference>
<name>A0A183HKW2_9BILA</name>
<reference evidence="7" key="1">
    <citation type="submission" date="2016-06" db="UniProtKB">
        <authorList>
            <consortium name="WormBaseParasite"/>
        </authorList>
    </citation>
    <scope>IDENTIFICATION</scope>
</reference>
<dbReference type="Proteomes" id="UP000267606">
    <property type="component" value="Unassembled WGS sequence"/>
</dbReference>
<sequence length="220" mass="24854">MNFPVLFTLIYGDIKSANTLPAVLKYIREYCPLDEIECSTNKYRTIDGTCNNIMHPNWGANGTPMQRIIEPFYANGIDEPRASIIDGNELPNVRYLSNLFFVKKHLPILKVNTMVALWAHFVYTDLVHIGSLQLFNEEEQTPLPCCAPEIKQHPECKPIVISKNDPSYSGFLDCLPYTRTAPAPRSKCELGPREQANQVTSFLDASVIYGSTTQRARALR</sequence>
<dbReference type="WBParaSite" id="OFLC_0000812301-mRNA-1">
    <property type="protein sequence ID" value="OFLC_0000812301-mRNA-1"/>
    <property type="gene ID" value="OFLC_0000812301"/>
</dbReference>
<protein>
    <submittedName>
        <fullName evidence="7">Alpha-1,6-mannosyl-glycoprotein 6-beta-N-acetylglucosaminyltransferase</fullName>
    </submittedName>
</protein>
<evidence type="ECO:0000313" key="7">
    <source>
        <dbReference type="WBParaSite" id="OFLC_0000812301-mRNA-1"/>
    </source>
</evidence>
<dbReference type="SUPFAM" id="SSF48113">
    <property type="entry name" value="Heme-dependent peroxidases"/>
    <property type="match status" value="1"/>
</dbReference>
<organism evidence="7">
    <name type="scientific">Onchocerca flexuosa</name>
    <dbReference type="NCBI Taxonomy" id="387005"/>
    <lineage>
        <taxon>Eukaryota</taxon>
        <taxon>Metazoa</taxon>
        <taxon>Ecdysozoa</taxon>
        <taxon>Nematoda</taxon>
        <taxon>Chromadorea</taxon>
        <taxon>Rhabditida</taxon>
        <taxon>Spirurina</taxon>
        <taxon>Spiruromorpha</taxon>
        <taxon>Filarioidea</taxon>
        <taxon>Onchocercidae</taxon>
        <taxon>Onchocerca</taxon>
    </lineage>
</organism>
<dbReference type="PANTHER" id="PTHR11475:SF4">
    <property type="entry name" value="CHORION PEROXIDASE"/>
    <property type="match status" value="1"/>
</dbReference>
<dbReference type="AlphaFoldDB" id="A0A183HKW2"/>
<keyword evidence="3" id="KW-0575">Peroxidase</keyword>
<dbReference type="InterPro" id="IPR010255">
    <property type="entry name" value="Haem_peroxidase_sf"/>
</dbReference>
<accession>A0A183HKW2</accession>
<dbReference type="InterPro" id="IPR037120">
    <property type="entry name" value="Haem_peroxidase_sf_animal"/>
</dbReference>
<keyword evidence="3" id="KW-0560">Oxidoreductase</keyword>
<keyword evidence="2" id="KW-0964">Secreted</keyword>
<dbReference type="GO" id="GO:0020037">
    <property type="term" value="F:heme binding"/>
    <property type="evidence" value="ECO:0007669"/>
    <property type="project" value="InterPro"/>
</dbReference>